<dbReference type="EMBL" id="CP058559">
    <property type="protein sequence ID" value="QNO16086.1"/>
    <property type="molecule type" value="Genomic_DNA"/>
</dbReference>
<organism evidence="8 9">
    <name type="scientific">Alkalicella caledoniensis</name>
    <dbReference type="NCBI Taxonomy" id="2731377"/>
    <lineage>
        <taxon>Bacteria</taxon>
        <taxon>Bacillati</taxon>
        <taxon>Bacillota</taxon>
        <taxon>Clostridia</taxon>
        <taxon>Eubacteriales</taxon>
        <taxon>Proteinivoracaceae</taxon>
        <taxon>Alkalicella</taxon>
    </lineage>
</organism>
<evidence type="ECO:0000256" key="4">
    <source>
        <dbReference type="ARBA" id="ARBA00023136"/>
    </source>
</evidence>
<dbReference type="Proteomes" id="UP000516160">
    <property type="component" value="Chromosome"/>
</dbReference>
<comment type="catalytic activity">
    <reaction evidence="7">
        <text>a peptidoglycan chain = a peptidoglycan chain with N-acetyl-1,6-anhydromuramyl-[peptide] at the reducing end + a peptidoglycan chain with N-acetylglucosamine at the non-reducing end.</text>
        <dbReference type="EC" id="4.2.2.29"/>
    </reaction>
</comment>
<evidence type="ECO:0000256" key="3">
    <source>
        <dbReference type="ARBA" id="ARBA00022989"/>
    </source>
</evidence>
<keyword evidence="4 7" id="KW-0472">Membrane</keyword>
<evidence type="ECO:0000256" key="1">
    <source>
        <dbReference type="ARBA" id="ARBA00022475"/>
    </source>
</evidence>
<dbReference type="InterPro" id="IPR003770">
    <property type="entry name" value="MLTG-like"/>
</dbReference>
<protein>
    <recommendedName>
        <fullName evidence="7">Endolytic murein transglycosylase</fullName>
        <ecNumber evidence="7">4.2.2.29</ecNumber>
    </recommendedName>
    <alternativeName>
        <fullName evidence="7">Peptidoglycan lytic transglycosylase</fullName>
    </alternativeName>
    <alternativeName>
        <fullName evidence="7">Peptidoglycan polymerization terminase</fullName>
    </alternativeName>
</protein>
<keyword evidence="1 7" id="KW-1003">Cell membrane</keyword>
<dbReference type="GO" id="GO:0008932">
    <property type="term" value="F:lytic endotransglycosylase activity"/>
    <property type="evidence" value="ECO:0007669"/>
    <property type="project" value="UniProtKB-UniRule"/>
</dbReference>
<evidence type="ECO:0000256" key="2">
    <source>
        <dbReference type="ARBA" id="ARBA00022692"/>
    </source>
</evidence>
<dbReference type="PANTHER" id="PTHR30518:SF2">
    <property type="entry name" value="ENDOLYTIC MUREIN TRANSGLYCOSYLASE"/>
    <property type="match status" value="1"/>
</dbReference>
<dbReference type="GO" id="GO:0071555">
    <property type="term" value="P:cell wall organization"/>
    <property type="evidence" value="ECO:0007669"/>
    <property type="project" value="UniProtKB-KW"/>
</dbReference>
<reference evidence="8 9" key="1">
    <citation type="submission" date="2020-07" db="EMBL/GenBank/DDBJ databases">
        <title>Alkalicella. sp. LB2 genome.</title>
        <authorList>
            <person name="Postec A."/>
            <person name="Quemeneur M."/>
        </authorList>
    </citation>
    <scope>NUCLEOTIDE SEQUENCE [LARGE SCALE GENOMIC DNA]</scope>
    <source>
        <strain evidence="8 9">LB2</strain>
    </source>
</reference>
<dbReference type="PANTHER" id="PTHR30518">
    <property type="entry name" value="ENDOLYTIC MUREIN TRANSGLYCOSYLASE"/>
    <property type="match status" value="1"/>
</dbReference>
<keyword evidence="9" id="KW-1185">Reference proteome</keyword>
<sequence>MGLVDNVSKLAKNLLANMSNRAKVLLGIAIAILVVFITFSVVAYSQTLPPGKGENELTVDIPIGTSTVQVVNKLADNGLIKNKLLFRLYLRHNDYEGKFQAGSYQLHDGLSYGELAEILLSGQVQREGIRFTIPEGFKVEQIAERLENIGIADKEVFLNLVQNGEFDYWFINQIPQDVDYRLEGYLFPNTYEIHVDSTEWDIINVMLGQFNKVYNADFIERTEELELSVHEIVTLASIVEREAMVDKERPIIAGVFHNRLDINMLLQSCATIYYFTGREFILNSDTVIDHPYNTYKYPGLPPGPVGAPGAKSLESTLFYEDTDYLFFVTKKDGSSEHYFAKTYEEHRANDRKSRNN</sequence>
<dbReference type="NCBIfam" id="TIGR00247">
    <property type="entry name" value="endolytic transglycosylase MltG"/>
    <property type="match status" value="1"/>
</dbReference>
<dbReference type="GO" id="GO:0005886">
    <property type="term" value="C:plasma membrane"/>
    <property type="evidence" value="ECO:0007669"/>
    <property type="project" value="UniProtKB-SubCell"/>
</dbReference>
<dbReference type="Gene3D" id="3.30.160.60">
    <property type="entry name" value="Classic Zinc Finger"/>
    <property type="match status" value="1"/>
</dbReference>
<name>A0A7G9WBM4_ALKCA</name>
<keyword evidence="6 7" id="KW-0961">Cell wall biogenesis/degradation</keyword>
<dbReference type="AlphaFoldDB" id="A0A7G9WBM4"/>
<evidence type="ECO:0000256" key="6">
    <source>
        <dbReference type="ARBA" id="ARBA00023316"/>
    </source>
</evidence>
<proteinExistence type="inferred from homology"/>
<evidence type="ECO:0000313" key="8">
    <source>
        <dbReference type="EMBL" id="QNO16086.1"/>
    </source>
</evidence>
<dbReference type="Gene3D" id="3.30.1490.480">
    <property type="entry name" value="Endolytic murein transglycosylase"/>
    <property type="match status" value="1"/>
</dbReference>
<dbReference type="RefSeq" id="WP_213166482.1">
    <property type="nucleotide sequence ID" value="NZ_CP058559.1"/>
</dbReference>
<comment type="similarity">
    <text evidence="7">Belongs to the transglycosylase MltG family.</text>
</comment>
<feature type="site" description="Important for catalytic activity" evidence="7">
    <location>
        <position position="242"/>
    </location>
</feature>
<comment type="subcellular location">
    <subcellularLocation>
        <location evidence="7">Cell membrane</location>
        <topology evidence="7">Single-pass membrane protein</topology>
    </subcellularLocation>
</comment>
<dbReference type="HAMAP" id="MF_02065">
    <property type="entry name" value="MltG"/>
    <property type="match status" value="1"/>
</dbReference>
<dbReference type="CDD" id="cd08010">
    <property type="entry name" value="MltG_like"/>
    <property type="match status" value="1"/>
</dbReference>
<dbReference type="GO" id="GO:0009252">
    <property type="term" value="P:peptidoglycan biosynthetic process"/>
    <property type="evidence" value="ECO:0007669"/>
    <property type="project" value="UniProtKB-UniRule"/>
</dbReference>
<keyword evidence="3 7" id="KW-1133">Transmembrane helix</keyword>
<gene>
    <name evidence="7 8" type="primary">mltG</name>
    <name evidence="8" type="ORF">HYG86_15575</name>
</gene>
<evidence type="ECO:0000256" key="7">
    <source>
        <dbReference type="HAMAP-Rule" id="MF_02065"/>
    </source>
</evidence>
<accession>A0A7G9WBM4</accession>
<feature type="transmembrane region" description="Helical" evidence="7">
    <location>
        <begin position="24"/>
        <end position="44"/>
    </location>
</feature>
<dbReference type="EC" id="4.2.2.29" evidence="7"/>
<evidence type="ECO:0000256" key="5">
    <source>
        <dbReference type="ARBA" id="ARBA00023239"/>
    </source>
</evidence>
<evidence type="ECO:0000313" key="9">
    <source>
        <dbReference type="Proteomes" id="UP000516160"/>
    </source>
</evidence>
<keyword evidence="5 7" id="KW-0456">Lyase</keyword>
<comment type="function">
    <text evidence="7">Functions as a peptidoglycan terminase that cleaves nascent peptidoglycan strands endolytically to terminate their elongation.</text>
</comment>
<dbReference type="KEGG" id="acae:HYG86_15575"/>
<dbReference type="Pfam" id="PF02618">
    <property type="entry name" value="YceG"/>
    <property type="match status" value="1"/>
</dbReference>
<keyword evidence="2 7" id="KW-0812">Transmembrane</keyword>